<organism evidence="2 3">
    <name type="scientific">Durusdinium trenchii</name>
    <dbReference type="NCBI Taxonomy" id="1381693"/>
    <lineage>
        <taxon>Eukaryota</taxon>
        <taxon>Sar</taxon>
        <taxon>Alveolata</taxon>
        <taxon>Dinophyceae</taxon>
        <taxon>Suessiales</taxon>
        <taxon>Symbiodiniaceae</taxon>
        <taxon>Durusdinium</taxon>
    </lineage>
</organism>
<feature type="compositionally biased region" description="Polar residues" evidence="1">
    <location>
        <begin position="440"/>
        <end position="455"/>
    </location>
</feature>
<feature type="region of interest" description="Disordered" evidence="1">
    <location>
        <begin position="941"/>
        <end position="961"/>
    </location>
</feature>
<feature type="region of interest" description="Disordered" evidence="1">
    <location>
        <begin position="193"/>
        <end position="218"/>
    </location>
</feature>
<feature type="compositionally biased region" description="Polar residues" evidence="1">
    <location>
        <begin position="26"/>
        <end position="45"/>
    </location>
</feature>
<feature type="compositionally biased region" description="Polar residues" evidence="1">
    <location>
        <begin position="51"/>
        <end position="67"/>
    </location>
</feature>
<evidence type="ECO:0000256" key="1">
    <source>
        <dbReference type="SAM" id="MobiDB-lite"/>
    </source>
</evidence>
<feature type="region of interest" description="Disordered" evidence="1">
    <location>
        <begin position="110"/>
        <end position="134"/>
    </location>
</feature>
<dbReference type="Proteomes" id="UP001642484">
    <property type="component" value="Unassembled WGS sequence"/>
</dbReference>
<sequence>MQVPRVRQLRVQGGGAEESPAPQGSPEPSTQRSPASSEKVQSSLSKFFGSTPEQQLSQPTPPSFTKNITKRQRLSRFAQDALREREEHLRRIAELEAEKAETNEELEEVARLAKRQPGRPRKSEEDVAKGRKMPGTQAERLEITATTKYKYCCEMELAQKEFVDKKDFWKAMVRRYGLTKQQLMSMLSKKEHWHQLSKQQPKLKGLRKREKTGRKRSLGAGRKVPFPDIVAGMKQWLSIERACGHSISKADLAAEYLARLQLSAEKLKEQAEHSKALTPLQKGELIHEASERLQRKSKLLGKLNYKKSQVRRLIDWLGAKYVSADLVTNISETESKTRCLLTWQEFDKTLWLATCASAETLKASDRVASPEDFVSARPHLVIGFSDQIPLWAKATGRKAIFAEEELQKPEHIKDFSEVRQAILEVMHSGDPAEMVVQPLQKKQSFESATPPTKRQLSFPSSSPSPPSSVVRKLSFGESAGSSEQVVPATPEEQPEPEESSQHAVAPAIPDKEVSSAQQGAQKPKPLPQASATTLIGVSGDERFRITYEARQLLHSVHSQDEIVGSVGKGLLVVPGQWARLSNISENGTWLKTESFQVGDKTVVRKQETSVGRILEPYRKLRKSHPELMSKLEVMSQPASNVDSVILTWAQAEQYPCSMWMRDCFSSVFTDSAAEAMALANQLSCLVAEKCTSKLQITDTDFAKQFKALVRSKLTEMRSEWQTQIRDSHSVWKVGPKEIVTAAVHAQEFLSDKNLRDQWVLRAAELELEMGTKRYKPEYLSDRLKWLNSEGVPVDADWNLSEVAKSITDLQVWDYFHPEDEDETGELEITDALNEDLELELQNSLSLRLSPALRRAGLRRLGTKQYKEAKLSEKKNPKHRAGRAKLRKAHRSKLVKALALKVQSQSRREALAEIKPEAQQKKKKAQKPSLVLKAALKMKASAKTKASLHSKPSAVAKAEKKMALKAKADKELRAAEKIAAEEAPPLPPPAEGPPASEEDSLLHTDVVVISEAAGKISFGKVGNLMSFSSSSGAYTLMSDTGAYQVMPEWLEPKDSKPAVKPVQWPKWSQLSKKDTKLILTQLSSNPEDQSSLQFDEWSYHTVLPCPQDVAEVEDQHLWLGWVLLRWMLSKSNLPSCEELGINCVDPILSKLLNDQDDPYQPAALEAGVQSCWLESTKVLLVPIYASFHWTLLVAKREGPQHPIAWTRYDSLSQEHAESHPVQLRMGKLLDPQFELPPLKNVAKQPIGSNACRLESMEGKAQQSLWQASLRG</sequence>
<gene>
    <name evidence="2" type="ORF">CCMP2556_LOCUS36180</name>
</gene>
<evidence type="ECO:0008006" key="4">
    <source>
        <dbReference type="Google" id="ProtNLM"/>
    </source>
</evidence>
<reference evidence="2 3" key="1">
    <citation type="submission" date="2024-02" db="EMBL/GenBank/DDBJ databases">
        <authorList>
            <person name="Chen Y."/>
            <person name="Shah S."/>
            <person name="Dougan E. K."/>
            <person name="Thang M."/>
            <person name="Chan C."/>
        </authorList>
    </citation>
    <scope>NUCLEOTIDE SEQUENCE [LARGE SCALE GENOMIC DNA]</scope>
</reference>
<feature type="compositionally biased region" description="Basic residues" evidence="1">
    <location>
        <begin position="204"/>
        <end position="217"/>
    </location>
</feature>
<protein>
    <recommendedName>
        <fullName evidence="4">Ubiquitin-like protease family profile domain-containing protein</fullName>
    </recommendedName>
</protein>
<keyword evidence="3" id="KW-1185">Reference proteome</keyword>
<dbReference type="EMBL" id="CAXAMN010022884">
    <property type="protein sequence ID" value="CAK9073466.1"/>
    <property type="molecule type" value="Genomic_DNA"/>
</dbReference>
<evidence type="ECO:0000313" key="3">
    <source>
        <dbReference type="Proteomes" id="UP001642484"/>
    </source>
</evidence>
<evidence type="ECO:0000313" key="2">
    <source>
        <dbReference type="EMBL" id="CAK9073466.1"/>
    </source>
</evidence>
<feature type="region of interest" description="Disordered" evidence="1">
    <location>
        <begin position="440"/>
        <end position="532"/>
    </location>
</feature>
<comment type="caution">
    <text evidence="2">The sequence shown here is derived from an EMBL/GenBank/DDBJ whole genome shotgun (WGS) entry which is preliminary data.</text>
</comment>
<accession>A0ABP0PBP9</accession>
<feature type="region of interest" description="Disordered" evidence="1">
    <location>
        <begin position="1"/>
        <end position="72"/>
    </location>
</feature>
<feature type="region of interest" description="Disordered" evidence="1">
    <location>
        <begin position="978"/>
        <end position="997"/>
    </location>
</feature>
<proteinExistence type="predicted"/>
<name>A0ABP0PBP9_9DINO</name>